<name>A0A5U2CQ94_SALER</name>
<comment type="caution">
    <text evidence="1">The sequence shown here is derived from an EMBL/GenBank/DDBJ whole genome shotgun (WGS) entry which is preliminary data.</text>
</comment>
<dbReference type="InterPro" id="IPR009273">
    <property type="entry name" value="DUF930"/>
</dbReference>
<reference evidence="1" key="1">
    <citation type="submission" date="2018-07" db="EMBL/GenBank/DDBJ databases">
        <authorList>
            <consortium name="GenomeTrakr network: Whole genome sequencing for foodborne pathogen traceback"/>
        </authorList>
    </citation>
    <scope>NUCLEOTIDE SEQUENCE</scope>
    <source>
        <strain evidence="1">FDN0034</strain>
    </source>
</reference>
<dbReference type="Pfam" id="PF06059">
    <property type="entry name" value="DUF930"/>
    <property type="match status" value="1"/>
</dbReference>
<dbReference type="EMBL" id="AAGKEV010000018">
    <property type="protein sequence ID" value="EBO9650612.1"/>
    <property type="molecule type" value="Genomic_DNA"/>
</dbReference>
<dbReference type="AlphaFoldDB" id="A0A5U2CQ94"/>
<gene>
    <name evidence="1" type="ORF">S893_21090</name>
</gene>
<evidence type="ECO:0000313" key="1">
    <source>
        <dbReference type="EMBL" id="EBO9650612.1"/>
    </source>
</evidence>
<sequence>MKYFVYIIMSCFLSFSVWGRIFQVEVLIPKQRNVLESVINKQVTNDKDRLFVRNTWSEARQVSEFLCRPAALKEIRKHYPDAEKVFLGSGHNSGLTLHSSTRLTGKGQYIRRGSTEWHAFNFECLTDVDKGRVKRFRYSEKKYPERYPMVPGPVMPEGTY</sequence>
<organism evidence="1">
    <name type="scientific">Salmonella enterica</name>
    <name type="common">Salmonella choleraesuis</name>
    <dbReference type="NCBI Taxonomy" id="28901"/>
    <lineage>
        <taxon>Bacteria</taxon>
        <taxon>Pseudomonadati</taxon>
        <taxon>Pseudomonadota</taxon>
        <taxon>Gammaproteobacteria</taxon>
        <taxon>Enterobacterales</taxon>
        <taxon>Enterobacteriaceae</taxon>
        <taxon>Salmonella</taxon>
    </lineage>
</organism>
<proteinExistence type="predicted"/>
<protein>
    <submittedName>
        <fullName evidence="1">DUF930 domain-containing protein</fullName>
    </submittedName>
</protein>
<accession>A0A5U2CQ94</accession>
<dbReference type="RefSeq" id="WP_080078636.1">
    <property type="nucleotide sequence ID" value="NZ_MYLJ01000026.1"/>
</dbReference>